<evidence type="ECO:0000256" key="3">
    <source>
        <dbReference type="ARBA" id="ARBA00022553"/>
    </source>
</evidence>
<dbReference type="Gene3D" id="3.30.450.40">
    <property type="match status" value="1"/>
</dbReference>
<evidence type="ECO:0000256" key="1">
    <source>
        <dbReference type="ARBA" id="ARBA00000085"/>
    </source>
</evidence>
<dbReference type="InterPro" id="IPR029016">
    <property type="entry name" value="GAF-like_dom_sf"/>
</dbReference>
<gene>
    <name evidence="12" type="ORF">ACFPKY_10670</name>
</gene>
<feature type="region of interest" description="Disordered" evidence="9">
    <location>
        <begin position="1"/>
        <end position="24"/>
    </location>
</feature>
<evidence type="ECO:0000313" key="12">
    <source>
        <dbReference type="EMBL" id="MFC5493569.1"/>
    </source>
</evidence>
<evidence type="ECO:0000259" key="10">
    <source>
        <dbReference type="PROSITE" id="PS50112"/>
    </source>
</evidence>
<dbReference type="Gene3D" id="1.20.5.1930">
    <property type="match status" value="1"/>
</dbReference>
<dbReference type="SUPFAM" id="SSF55781">
    <property type="entry name" value="GAF domain-like"/>
    <property type="match status" value="1"/>
</dbReference>
<keyword evidence="7" id="KW-0067">ATP-binding</keyword>
<dbReference type="InterPro" id="IPR011712">
    <property type="entry name" value="Sig_transdc_His_kin_sub3_dim/P"/>
</dbReference>
<evidence type="ECO:0000256" key="9">
    <source>
        <dbReference type="SAM" id="MobiDB-lite"/>
    </source>
</evidence>
<comment type="catalytic activity">
    <reaction evidence="1">
        <text>ATP + protein L-histidine = ADP + protein N-phospho-L-histidine.</text>
        <dbReference type="EC" id="2.7.13.3"/>
    </reaction>
</comment>
<dbReference type="Proteomes" id="UP001595956">
    <property type="component" value="Unassembled WGS sequence"/>
</dbReference>
<evidence type="ECO:0000256" key="4">
    <source>
        <dbReference type="ARBA" id="ARBA00022679"/>
    </source>
</evidence>
<dbReference type="InterPro" id="IPR035965">
    <property type="entry name" value="PAS-like_dom_sf"/>
</dbReference>
<dbReference type="InterPro" id="IPR013767">
    <property type="entry name" value="PAS_fold"/>
</dbReference>
<dbReference type="PROSITE" id="PS50113">
    <property type="entry name" value="PAC"/>
    <property type="match status" value="1"/>
</dbReference>
<dbReference type="Pfam" id="PF00989">
    <property type="entry name" value="PAS"/>
    <property type="match status" value="1"/>
</dbReference>
<dbReference type="SUPFAM" id="SSF55874">
    <property type="entry name" value="ATPase domain of HSP90 chaperone/DNA topoisomerase II/histidine kinase"/>
    <property type="match status" value="1"/>
</dbReference>
<organism evidence="12 13">
    <name type="scientific">Nocardioides caricicola</name>
    <dbReference type="NCBI Taxonomy" id="634770"/>
    <lineage>
        <taxon>Bacteria</taxon>
        <taxon>Bacillati</taxon>
        <taxon>Actinomycetota</taxon>
        <taxon>Actinomycetes</taxon>
        <taxon>Propionibacteriales</taxon>
        <taxon>Nocardioidaceae</taxon>
        <taxon>Nocardioides</taxon>
    </lineage>
</organism>
<dbReference type="SMART" id="SM00091">
    <property type="entry name" value="PAS"/>
    <property type="match status" value="1"/>
</dbReference>
<evidence type="ECO:0000256" key="2">
    <source>
        <dbReference type="ARBA" id="ARBA00012438"/>
    </source>
</evidence>
<evidence type="ECO:0000313" key="13">
    <source>
        <dbReference type="Proteomes" id="UP001595956"/>
    </source>
</evidence>
<dbReference type="PROSITE" id="PS50112">
    <property type="entry name" value="PAS"/>
    <property type="match status" value="1"/>
</dbReference>
<name>A0ABW0N320_9ACTN</name>
<dbReference type="EMBL" id="JBHSMD010000003">
    <property type="protein sequence ID" value="MFC5493569.1"/>
    <property type="molecule type" value="Genomic_DNA"/>
</dbReference>
<dbReference type="InterPro" id="IPR000700">
    <property type="entry name" value="PAS-assoc_C"/>
</dbReference>
<dbReference type="Gene3D" id="3.30.450.20">
    <property type="entry name" value="PAS domain"/>
    <property type="match status" value="1"/>
</dbReference>
<comment type="caution">
    <text evidence="12">The sequence shown here is derived from an EMBL/GenBank/DDBJ whole genome shotgun (WGS) entry which is preliminary data.</text>
</comment>
<protein>
    <recommendedName>
        <fullName evidence="2">histidine kinase</fullName>
        <ecNumber evidence="2">2.7.13.3</ecNumber>
    </recommendedName>
</protein>
<keyword evidence="4" id="KW-0808">Transferase</keyword>
<dbReference type="SUPFAM" id="SSF55785">
    <property type="entry name" value="PYP-like sensor domain (PAS domain)"/>
    <property type="match status" value="1"/>
</dbReference>
<dbReference type="CDD" id="cd16917">
    <property type="entry name" value="HATPase_UhpB-NarQ-NarX-like"/>
    <property type="match status" value="1"/>
</dbReference>
<dbReference type="PANTHER" id="PTHR24421">
    <property type="entry name" value="NITRATE/NITRITE SENSOR PROTEIN NARX-RELATED"/>
    <property type="match status" value="1"/>
</dbReference>
<evidence type="ECO:0000256" key="6">
    <source>
        <dbReference type="ARBA" id="ARBA00022777"/>
    </source>
</evidence>
<keyword evidence="3" id="KW-0597">Phosphoprotein</keyword>
<accession>A0ABW0N320</accession>
<dbReference type="EC" id="2.7.13.3" evidence="2"/>
<feature type="domain" description="PAS" evidence="10">
    <location>
        <begin position="26"/>
        <end position="78"/>
    </location>
</feature>
<feature type="compositionally biased region" description="Basic and acidic residues" evidence="9">
    <location>
        <begin position="1"/>
        <end position="11"/>
    </location>
</feature>
<keyword evidence="8" id="KW-0902">Two-component regulatory system</keyword>
<reference evidence="13" key="1">
    <citation type="journal article" date="2019" name="Int. J. Syst. Evol. Microbiol.">
        <title>The Global Catalogue of Microorganisms (GCM) 10K type strain sequencing project: providing services to taxonomists for standard genome sequencing and annotation.</title>
        <authorList>
            <consortium name="The Broad Institute Genomics Platform"/>
            <consortium name="The Broad Institute Genome Sequencing Center for Infectious Disease"/>
            <person name="Wu L."/>
            <person name="Ma J."/>
        </authorList>
    </citation>
    <scope>NUCLEOTIDE SEQUENCE [LARGE SCALE GENOMIC DNA]</scope>
    <source>
        <strain evidence="13">KACC 13778</strain>
    </source>
</reference>
<dbReference type="RefSeq" id="WP_345172893.1">
    <property type="nucleotide sequence ID" value="NZ_BAABFQ010000004.1"/>
</dbReference>
<keyword evidence="6" id="KW-0418">Kinase</keyword>
<keyword evidence="13" id="KW-1185">Reference proteome</keyword>
<evidence type="ECO:0000256" key="8">
    <source>
        <dbReference type="ARBA" id="ARBA00023012"/>
    </source>
</evidence>
<evidence type="ECO:0000256" key="7">
    <source>
        <dbReference type="ARBA" id="ARBA00022840"/>
    </source>
</evidence>
<dbReference type="CDD" id="cd00130">
    <property type="entry name" value="PAS"/>
    <property type="match status" value="1"/>
</dbReference>
<evidence type="ECO:0000259" key="11">
    <source>
        <dbReference type="PROSITE" id="PS50113"/>
    </source>
</evidence>
<sequence length="556" mass="58672">MSEPRSEHAAGDGEDAAPPAGPAIPPSDALFTVLDSSASSVVAVTASGTINYVNHSGLDAFGYTLDELLGQPVEVLIPAPHARHHAGLREGYVADARPRAMGSGLELAARRKDGTTFPVEISLTPVPTPEGTWTIAGVVDISARRAAEERVGTMSRAHLALAELNAEILRARTPEDLYTHVCRVIAAASPRVATWVATPDDADGLRVASRVGDIGPIGKGGLDPLHAIPPLLSVLADSFPWFCADIGAEVSGPWADWAGREGITAAVALPVRRISGVAAVLVVQAPNRTLLEEDLVSVLITMAENVSFALDRLDSQAQLQLIDAQRVDLLNRLVAAQEDERARIAADVHDHSIQSLAAIDLRLGLLRTRIAAAAPELTDSVDALQVALSDVTGGLRHLLFELEVPDPGVTLTDQVRDALAYVFLDDSVATSIRVENGANPALGATQADADLPPVTRGHAIRICKEALTNVRRHAQASHVVIAIRPDPDGVEIAVIDDGVGPSGDVATLRSAQGHRGLDGMRDRAQVVGGWCRLERDEGLTTLRYWLPRGTDPSPAG</sequence>
<dbReference type="InterPro" id="IPR000014">
    <property type="entry name" value="PAS"/>
</dbReference>
<dbReference type="Pfam" id="PF07730">
    <property type="entry name" value="HisKA_3"/>
    <property type="match status" value="1"/>
</dbReference>
<dbReference type="InterPro" id="IPR050482">
    <property type="entry name" value="Sensor_HK_TwoCompSys"/>
</dbReference>
<dbReference type="Pfam" id="PF02518">
    <property type="entry name" value="HATPase_c"/>
    <property type="match status" value="1"/>
</dbReference>
<dbReference type="NCBIfam" id="TIGR00229">
    <property type="entry name" value="sensory_box"/>
    <property type="match status" value="1"/>
</dbReference>
<dbReference type="InterPro" id="IPR036890">
    <property type="entry name" value="HATPase_C_sf"/>
</dbReference>
<feature type="domain" description="PAC" evidence="11">
    <location>
        <begin position="103"/>
        <end position="153"/>
    </location>
</feature>
<evidence type="ECO:0000256" key="5">
    <source>
        <dbReference type="ARBA" id="ARBA00022741"/>
    </source>
</evidence>
<dbReference type="Gene3D" id="3.30.565.10">
    <property type="entry name" value="Histidine kinase-like ATPase, C-terminal domain"/>
    <property type="match status" value="1"/>
</dbReference>
<keyword evidence="5" id="KW-0547">Nucleotide-binding</keyword>
<dbReference type="PANTHER" id="PTHR24421:SF10">
    <property type="entry name" value="NITRATE_NITRITE SENSOR PROTEIN NARQ"/>
    <property type="match status" value="1"/>
</dbReference>
<proteinExistence type="predicted"/>
<dbReference type="InterPro" id="IPR003594">
    <property type="entry name" value="HATPase_dom"/>
</dbReference>